<evidence type="ECO:0000313" key="2">
    <source>
        <dbReference type="EMBL" id="QMW23833.1"/>
    </source>
</evidence>
<proteinExistence type="inferred from homology"/>
<dbReference type="KEGG" id="sand:H3309_04985"/>
<dbReference type="GO" id="GO:0005737">
    <property type="term" value="C:cytoplasm"/>
    <property type="evidence" value="ECO:0007669"/>
    <property type="project" value="TreeGrafter"/>
</dbReference>
<dbReference type="Pfam" id="PF02423">
    <property type="entry name" value="OCD_Mu_crystall"/>
    <property type="match status" value="1"/>
</dbReference>
<dbReference type="PIRSF" id="PIRSF001439">
    <property type="entry name" value="CryM"/>
    <property type="match status" value="1"/>
</dbReference>
<dbReference type="SUPFAM" id="SSF51735">
    <property type="entry name" value="NAD(P)-binding Rossmann-fold domains"/>
    <property type="match status" value="1"/>
</dbReference>
<evidence type="ECO:0000313" key="3">
    <source>
        <dbReference type="Proteomes" id="UP000515292"/>
    </source>
</evidence>
<dbReference type="InterPro" id="IPR003462">
    <property type="entry name" value="ODC_Mu_crystall"/>
</dbReference>
<dbReference type="AlphaFoldDB" id="A0A7G5IKE1"/>
<gene>
    <name evidence="2" type="ORF">H3309_04985</name>
</gene>
<organism evidence="2 3">
    <name type="scientific">Sandaracinobacteroides saxicola</name>
    <dbReference type="NCBI Taxonomy" id="2759707"/>
    <lineage>
        <taxon>Bacteria</taxon>
        <taxon>Pseudomonadati</taxon>
        <taxon>Pseudomonadota</taxon>
        <taxon>Alphaproteobacteria</taxon>
        <taxon>Sphingomonadales</taxon>
        <taxon>Sphingosinicellaceae</taxon>
        <taxon>Sandaracinobacteroides</taxon>
    </lineage>
</organism>
<dbReference type="InterPro" id="IPR023401">
    <property type="entry name" value="ODC_N"/>
</dbReference>
<dbReference type="GO" id="GO:0016491">
    <property type="term" value="F:oxidoreductase activity"/>
    <property type="evidence" value="ECO:0007669"/>
    <property type="project" value="UniProtKB-ARBA"/>
</dbReference>
<accession>A0A7G5IKE1</accession>
<dbReference type="Proteomes" id="UP000515292">
    <property type="component" value="Chromosome"/>
</dbReference>
<sequence>MLLLTRSDVERLLPLADCAEAMRDAMIAVSEGRATMPLRQFVAVGAGKFTTMPGVLGEAFGVKLVAKFPRAADSVHGSHVGMVLLFDAADGLPVAIIEGGSLTAIRTAATSAMATDLLARADAESVLLVGAGEQARWHLRALRATRRVQRALVWARDAARAAAFAASEEAEAVTDLETAVARADIIVTATAAREPLVRGAWLRPGQHLTLVGSAVAEHAEIDEAAVAAARFVVDYRPAALAAAGELKRAMAAGLVGEDHILAEIGAVAAGRATGRRNDTDITLYKSLGVSAQDLAAATLLLTRARAAGAGTDIDLMA</sequence>
<keyword evidence="3" id="KW-1185">Reference proteome</keyword>
<dbReference type="FunFam" id="3.40.50.720:FF:000311">
    <property type="entry name" value="Ornithine cyclodeaminase"/>
    <property type="match status" value="1"/>
</dbReference>
<dbReference type="PANTHER" id="PTHR13812">
    <property type="entry name" value="KETIMINE REDUCTASE MU-CRYSTALLIN"/>
    <property type="match status" value="1"/>
</dbReference>
<protein>
    <submittedName>
        <fullName evidence="2">Ornithine cyclodeaminase family protein</fullName>
    </submittedName>
</protein>
<reference evidence="2 3" key="1">
    <citation type="submission" date="2020-07" db="EMBL/GenBank/DDBJ databases">
        <title>Complete genome sequence for Sandaracinobacter sp. M6.</title>
        <authorList>
            <person name="Tang Y."/>
            <person name="Liu Q."/>
            <person name="Guo Z."/>
            <person name="Lei P."/>
            <person name="Huang B."/>
        </authorList>
    </citation>
    <scope>NUCLEOTIDE SEQUENCE [LARGE SCALE GENOMIC DNA]</scope>
    <source>
        <strain evidence="2 3">M6</strain>
    </source>
</reference>
<dbReference type="EMBL" id="CP059851">
    <property type="protein sequence ID" value="QMW23833.1"/>
    <property type="molecule type" value="Genomic_DNA"/>
</dbReference>
<dbReference type="GO" id="GO:0019752">
    <property type="term" value="P:carboxylic acid metabolic process"/>
    <property type="evidence" value="ECO:0007669"/>
    <property type="project" value="UniProtKB-ARBA"/>
</dbReference>
<dbReference type="PANTHER" id="PTHR13812:SF19">
    <property type="entry name" value="KETIMINE REDUCTASE MU-CRYSTALLIN"/>
    <property type="match status" value="1"/>
</dbReference>
<dbReference type="Gene3D" id="3.40.50.720">
    <property type="entry name" value="NAD(P)-binding Rossmann-like Domain"/>
    <property type="match status" value="1"/>
</dbReference>
<dbReference type="RefSeq" id="WP_182297656.1">
    <property type="nucleotide sequence ID" value="NZ_CP059851.1"/>
</dbReference>
<evidence type="ECO:0000256" key="1">
    <source>
        <dbReference type="ARBA" id="ARBA00008903"/>
    </source>
</evidence>
<dbReference type="InterPro" id="IPR036291">
    <property type="entry name" value="NAD(P)-bd_dom_sf"/>
</dbReference>
<dbReference type="Gene3D" id="3.30.1780.10">
    <property type="entry name" value="ornithine cyclodeaminase, domain 1"/>
    <property type="match status" value="1"/>
</dbReference>
<comment type="similarity">
    <text evidence="1">Belongs to the ornithine cyclodeaminase/mu-crystallin family.</text>
</comment>
<name>A0A7G5IKE1_9SPHN</name>